<sequence>MINQQVNSTKTEPVQNNYDQMRGPFQYTPFTIDHPGQPEDDYSVKDPTVKTLDRSKQCLSPFNINNEISNERNSFIQDSSSLSLLAFNQKSLETTKGFKNQRKLKIKYAELLKGKLKLNDKVKKYSYIFDLAQQDNTQQYVLQPTSKLVKFWSVLYLLIMIIQIIIIPLQIKAFFMLFLTLKVIDILLNSISTFAINGEIETKLIVIINHYCKQQLIFDLVIHQCKIIDFSWFHPILTKLLEHNYQFIEYNPQTFIDLKESLIVNIYNIIDSEYNIFNQFSLLSILIIKAILLIHTITCFWVFNLLIENEDSFLEQYLHSLYYVLSILTFNSVLIDVNNQQNIIVYCVISFLSFISISYFLAKMLTIFKEDGLDQQLSEFMTQNNLDSTLKQKIISHLLYQPKYIHDKFISKLSSNLIQEYKISQRSKLINQYFKYFNKNTIKSIIDNSYEIVTQPNQTIIQEDVLDDCSLYFILEGLVCLKSRTNIKLQILKQNDSFGEIGFYTQKPRNFTIQSEGITRLLKIERTTFLQCLNFNDKQLFYQQRDKILFNLGLPIKCACCFRDDHIITRCPLLTYKPNQSFILKKFIFPHKQFRKECNYYIYIIHIYIDKRRNFKDMRALNFYQCASQYEVAFLKLFSDQLQISQFSQSQLPYDDFAIRDSNVSARSLTKLSRDRSIVKSTSFMKQQSGYEQQSIPNNTDNLFSNYDQDNEFQIINNNNSDKKYDEFESLVRTDQQKRTFATAGFGSQSLAASNKDLTQKSLNIILENEDSDSISEQKSKSVEEENVVDSPQDKFERKNNDPKLTFNYNFETQMNELQKQNQSHPRLSRLGSGSIRQQSSRNSTYKYPDIISQRQNSSRSLTYSPIPSNSQIKSGMPSSKQNRKSTFSFPQKLIQQTRQVDIANFDDSRSQQQQRHSIRKISTKTGTKISIMPSCFQPFSYVDLPLYSNNSFGLNNFDSMYSFDYYLPHNNYEIAIYKANKFRYIREINISKYFNDYHLSNMIKLLKQKRLKSVKTFTSQKQLE</sequence>
<keyword evidence="5" id="KW-1185">Reference proteome</keyword>
<dbReference type="GO" id="GO:0005249">
    <property type="term" value="F:voltage-gated potassium channel activity"/>
    <property type="evidence" value="ECO:0007669"/>
    <property type="project" value="TreeGrafter"/>
</dbReference>
<feature type="compositionally biased region" description="Polar residues" evidence="1">
    <location>
        <begin position="835"/>
        <end position="846"/>
    </location>
</feature>
<feature type="domain" description="Cyclic nucleotide-binding" evidence="3">
    <location>
        <begin position="433"/>
        <end position="533"/>
    </location>
</feature>
<dbReference type="OMA" id="KFRYIRE"/>
<evidence type="ECO:0000313" key="4">
    <source>
        <dbReference type="EMBL" id="CAD8053235.1"/>
    </source>
</evidence>
<evidence type="ECO:0000313" key="5">
    <source>
        <dbReference type="Proteomes" id="UP000688137"/>
    </source>
</evidence>
<feature type="transmembrane region" description="Helical" evidence="2">
    <location>
        <begin position="282"/>
        <end position="307"/>
    </location>
</feature>
<feature type="transmembrane region" description="Helical" evidence="2">
    <location>
        <begin position="173"/>
        <end position="196"/>
    </location>
</feature>
<feature type="transmembrane region" description="Helical" evidence="2">
    <location>
        <begin position="344"/>
        <end position="362"/>
    </location>
</feature>
<evidence type="ECO:0000256" key="2">
    <source>
        <dbReference type="SAM" id="Phobius"/>
    </source>
</evidence>
<evidence type="ECO:0000259" key="3">
    <source>
        <dbReference type="PROSITE" id="PS50042"/>
    </source>
</evidence>
<feature type="transmembrane region" description="Helical" evidence="2">
    <location>
        <begin position="319"/>
        <end position="337"/>
    </location>
</feature>
<dbReference type="AlphaFoldDB" id="A0A8S1KH00"/>
<keyword evidence="2" id="KW-0812">Transmembrane</keyword>
<dbReference type="PANTHER" id="PTHR45689">
    <property type="entry name" value="I[[H]] CHANNEL, ISOFORM E"/>
    <property type="match status" value="1"/>
</dbReference>
<accession>A0A8S1KH00</accession>
<feature type="compositionally biased region" description="Basic and acidic residues" evidence="1">
    <location>
        <begin position="792"/>
        <end position="802"/>
    </location>
</feature>
<keyword evidence="2" id="KW-1133">Transmembrane helix</keyword>
<name>A0A8S1KH00_PARPR</name>
<feature type="compositionally biased region" description="Polar residues" evidence="1">
    <location>
        <begin position="853"/>
        <end position="886"/>
    </location>
</feature>
<proteinExistence type="predicted"/>
<reference evidence="4" key="1">
    <citation type="submission" date="2021-01" db="EMBL/GenBank/DDBJ databases">
        <authorList>
            <consortium name="Genoscope - CEA"/>
            <person name="William W."/>
        </authorList>
    </citation>
    <scope>NUCLEOTIDE SEQUENCE</scope>
</reference>
<protein>
    <recommendedName>
        <fullName evidence="3">Cyclic nucleotide-binding domain-containing protein</fullName>
    </recommendedName>
</protein>
<feature type="region of interest" description="Disordered" evidence="1">
    <location>
        <begin position="771"/>
        <end position="804"/>
    </location>
</feature>
<dbReference type="Proteomes" id="UP000688137">
    <property type="component" value="Unassembled WGS sequence"/>
</dbReference>
<dbReference type="PROSITE" id="PS50042">
    <property type="entry name" value="CNMP_BINDING_3"/>
    <property type="match status" value="1"/>
</dbReference>
<evidence type="ECO:0000256" key="1">
    <source>
        <dbReference type="SAM" id="MobiDB-lite"/>
    </source>
</evidence>
<feature type="region of interest" description="Disordered" evidence="1">
    <location>
        <begin position="818"/>
        <end position="886"/>
    </location>
</feature>
<feature type="transmembrane region" description="Helical" evidence="2">
    <location>
        <begin position="148"/>
        <end position="167"/>
    </location>
</feature>
<dbReference type="PANTHER" id="PTHR45689:SF5">
    <property type="entry name" value="I[[H]] CHANNEL, ISOFORM E"/>
    <property type="match status" value="1"/>
</dbReference>
<dbReference type="EMBL" id="CAJJDM010000017">
    <property type="protein sequence ID" value="CAD8053235.1"/>
    <property type="molecule type" value="Genomic_DNA"/>
</dbReference>
<dbReference type="GO" id="GO:0035725">
    <property type="term" value="P:sodium ion transmembrane transport"/>
    <property type="evidence" value="ECO:0007669"/>
    <property type="project" value="TreeGrafter"/>
</dbReference>
<gene>
    <name evidence="4" type="ORF">PPRIM_AZ9-3.1.T0200227</name>
</gene>
<dbReference type="InterPro" id="IPR000595">
    <property type="entry name" value="cNMP-bd_dom"/>
</dbReference>
<dbReference type="GO" id="GO:0003254">
    <property type="term" value="P:regulation of membrane depolarization"/>
    <property type="evidence" value="ECO:0007669"/>
    <property type="project" value="TreeGrafter"/>
</dbReference>
<dbReference type="Pfam" id="PF00027">
    <property type="entry name" value="cNMP_binding"/>
    <property type="match status" value="1"/>
</dbReference>
<keyword evidence="2" id="KW-0472">Membrane</keyword>
<dbReference type="CDD" id="cd00038">
    <property type="entry name" value="CAP_ED"/>
    <property type="match status" value="1"/>
</dbReference>
<dbReference type="InterPro" id="IPR051413">
    <property type="entry name" value="K/Na_HCN_channel"/>
</dbReference>
<dbReference type="GO" id="GO:0098855">
    <property type="term" value="C:HCN channel complex"/>
    <property type="evidence" value="ECO:0007669"/>
    <property type="project" value="TreeGrafter"/>
</dbReference>
<comment type="caution">
    <text evidence="4">The sequence shown here is derived from an EMBL/GenBank/DDBJ whole genome shotgun (WGS) entry which is preliminary data.</text>
</comment>
<organism evidence="4 5">
    <name type="scientific">Paramecium primaurelia</name>
    <dbReference type="NCBI Taxonomy" id="5886"/>
    <lineage>
        <taxon>Eukaryota</taxon>
        <taxon>Sar</taxon>
        <taxon>Alveolata</taxon>
        <taxon>Ciliophora</taxon>
        <taxon>Intramacronucleata</taxon>
        <taxon>Oligohymenophorea</taxon>
        <taxon>Peniculida</taxon>
        <taxon>Parameciidae</taxon>
        <taxon>Paramecium</taxon>
    </lineage>
</organism>